<evidence type="ECO:0000313" key="2">
    <source>
        <dbReference type="Proteomes" id="UP000095287"/>
    </source>
</evidence>
<dbReference type="Proteomes" id="UP000095287">
    <property type="component" value="Unplaced"/>
</dbReference>
<keyword evidence="2" id="KW-1185">Reference proteome</keyword>
<feature type="region of interest" description="Disordered" evidence="1">
    <location>
        <begin position="1"/>
        <end position="28"/>
    </location>
</feature>
<evidence type="ECO:0000313" key="3">
    <source>
        <dbReference type="WBParaSite" id="L893_g14954.t1"/>
    </source>
</evidence>
<accession>A0A1I7YCK0</accession>
<dbReference type="AlphaFoldDB" id="A0A1I7YCK0"/>
<reference evidence="3" key="1">
    <citation type="submission" date="2016-11" db="UniProtKB">
        <authorList>
            <consortium name="WormBaseParasite"/>
        </authorList>
    </citation>
    <scope>IDENTIFICATION</scope>
</reference>
<name>A0A1I7YCK0_9BILA</name>
<organism evidence="2 3">
    <name type="scientific">Steinernema glaseri</name>
    <dbReference type="NCBI Taxonomy" id="37863"/>
    <lineage>
        <taxon>Eukaryota</taxon>
        <taxon>Metazoa</taxon>
        <taxon>Ecdysozoa</taxon>
        <taxon>Nematoda</taxon>
        <taxon>Chromadorea</taxon>
        <taxon>Rhabditida</taxon>
        <taxon>Tylenchina</taxon>
        <taxon>Panagrolaimomorpha</taxon>
        <taxon>Strongyloidoidea</taxon>
        <taxon>Steinernematidae</taxon>
        <taxon>Steinernema</taxon>
    </lineage>
</organism>
<dbReference type="WBParaSite" id="L893_g14954.t1">
    <property type="protein sequence ID" value="L893_g14954.t1"/>
    <property type="gene ID" value="L893_g14954"/>
</dbReference>
<evidence type="ECO:0000256" key="1">
    <source>
        <dbReference type="SAM" id="MobiDB-lite"/>
    </source>
</evidence>
<sequence length="148" mass="16405">MTLVCDVSRQRREPEKPSPMSGMRSGGTNGNVVVGMFINISIGRKKKRCSGRKERLPARFGVAAYHCRPKRCLPRNTLRAPANEVNTCLSVYFTPSPQSLVNLHQIVRPEAPFFIVFSAGDSSVPLSFLVRFFFVPHPPLAAAPTRAH</sequence>
<protein>
    <submittedName>
        <fullName evidence="3">Uncharacterized protein</fullName>
    </submittedName>
</protein>
<proteinExistence type="predicted"/>